<name>A0A1J1IR60_9DIPT</name>
<protein>
    <submittedName>
        <fullName evidence="1">CLUMA_CG016089, isoform A</fullName>
    </submittedName>
</protein>
<proteinExistence type="predicted"/>
<dbReference type="AlphaFoldDB" id="A0A1J1IR60"/>
<keyword evidence="2" id="KW-1185">Reference proteome</keyword>
<dbReference type="EMBL" id="CVRI01000058">
    <property type="protein sequence ID" value="CRL02715.1"/>
    <property type="molecule type" value="Genomic_DNA"/>
</dbReference>
<organism evidence="1 2">
    <name type="scientific">Clunio marinus</name>
    <dbReference type="NCBI Taxonomy" id="568069"/>
    <lineage>
        <taxon>Eukaryota</taxon>
        <taxon>Metazoa</taxon>
        <taxon>Ecdysozoa</taxon>
        <taxon>Arthropoda</taxon>
        <taxon>Hexapoda</taxon>
        <taxon>Insecta</taxon>
        <taxon>Pterygota</taxon>
        <taxon>Neoptera</taxon>
        <taxon>Endopterygota</taxon>
        <taxon>Diptera</taxon>
        <taxon>Nematocera</taxon>
        <taxon>Chironomoidea</taxon>
        <taxon>Chironomidae</taxon>
        <taxon>Clunio</taxon>
    </lineage>
</organism>
<gene>
    <name evidence="1" type="ORF">CLUMA_CG016089</name>
</gene>
<evidence type="ECO:0000313" key="2">
    <source>
        <dbReference type="Proteomes" id="UP000183832"/>
    </source>
</evidence>
<reference evidence="1 2" key="1">
    <citation type="submission" date="2015-04" db="EMBL/GenBank/DDBJ databases">
        <authorList>
            <person name="Syromyatnikov M.Y."/>
            <person name="Popov V.N."/>
        </authorList>
    </citation>
    <scope>NUCLEOTIDE SEQUENCE [LARGE SCALE GENOMIC DNA]</scope>
</reference>
<dbReference type="Proteomes" id="UP000183832">
    <property type="component" value="Unassembled WGS sequence"/>
</dbReference>
<evidence type="ECO:0000313" key="1">
    <source>
        <dbReference type="EMBL" id="CRL02715.1"/>
    </source>
</evidence>
<sequence>MQLLKLTLKGIDTSYSNGKVSINIRLFSTSRWRSQQVVTFKLTCNHAKRFAMEKQVQYHWNKLIKVGVGKK</sequence>
<accession>A0A1J1IR60</accession>